<gene>
    <name evidence="1" type="ordered locus">SULAZ_1211</name>
</gene>
<keyword evidence="2" id="KW-1185">Reference proteome</keyword>
<dbReference type="RefSeq" id="WP_012674576.1">
    <property type="nucleotide sequence ID" value="NC_012438.1"/>
</dbReference>
<evidence type="ECO:0000313" key="2">
    <source>
        <dbReference type="Proteomes" id="UP000001369"/>
    </source>
</evidence>
<protein>
    <submittedName>
        <fullName evidence="1">Uncharacterized protein</fullName>
    </submittedName>
</protein>
<reference evidence="1 2" key="1">
    <citation type="journal article" date="2009" name="J. Bacteriol.">
        <title>Complete and draft genome sequences of six members of the Aquificales.</title>
        <authorList>
            <person name="Reysenbach A.L."/>
            <person name="Hamamura N."/>
            <person name="Podar M."/>
            <person name="Griffiths E."/>
            <person name="Ferreira S."/>
            <person name="Hochstein R."/>
            <person name="Heidelberg J."/>
            <person name="Johnson J."/>
            <person name="Mead D."/>
            <person name="Pohorille A."/>
            <person name="Sarmiento M."/>
            <person name="Schweighofer K."/>
            <person name="Seshadri R."/>
            <person name="Voytek M.A."/>
        </authorList>
    </citation>
    <scope>NUCLEOTIDE SEQUENCE [LARGE SCALE GENOMIC DNA]</scope>
    <source>
        <strain evidence="2">Az-Fu1 / DSM 15241 / OCM 825</strain>
    </source>
</reference>
<dbReference type="AlphaFoldDB" id="C1DVP4"/>
<dbReference type="OrthoDB" id="6400528at2"/>
<dbReference type="EMBL" id="CP001229">
    <property type="protein sequence ID" value="ACN99258.1"/>
    <property type="molecule type" value="Genomic_DNA"/>
</dbReference>
<dbReference type="KEGG" id="saf:SULAZ_1211"/>
<proteinExistence type="predicted"/>
<accession>C1DVP4</accession>
<dbReference type="Gene3D" id="3.40.50.2000">
    <property type="entry name" value="Glycogen Phosphorylase B"/>
    <property type="match status" value="1"/>
</dbReference>
<dbReference type="eggNOG" id="COG0438">
    <property type="taxonomic scope" value="Bacteria"/>
</dbReference>
<evidence type="ECO:0000313" key="1">
    <source>
        <dbReference type="EMBL" id="ACN99258.1"/>
    </source>
</evidence>
<sequence>MSVKLFLETKIFVAYPANFASGGPEILHQLVYHLINDLKVDAYMYYFNYDKNMFKTPVHPDYEMYNVPYVLKIDDKDDDKINILIVPEVIETLLLLPKYKKIRKGVWFLSVDYYYISKYRYFNKSKKGSSFSDIYLEYKLEKLAKKYDYRNDDLLKLANFYINNSYRGMLWFKDLEPNYYLPDYYINLKFIEESVNVELSKKENIVVYNPKKGFFFTKKIIDFDKSIQFIPIENMKREEVIKTLRKAKVYIDFGFFPGPERIPKEAAMMGCCVITGKRGSAAFFEDVSIPDKYKFEDKEENIPKIVKKIKDCFENFEERYKDFDYYRQVIRNGPKRFIEDLKNIFQY</sequence>
<dbReference type="HOGENOM" id="CLU_846475_0_0_0"/>
<dbReference type="STRING" id="204536.SULAZ_1211"/>
<organism evidence="1 2">
    <name type="scientific">Sulfurihydrogenibium azorense (strain DSM 15241 / OCM 825 / Az-Fu1)</name>
    <dbReference type="NCBI Taxonomy" id="204536"/>
    <lineage>
        <taxon>Bacteria</taxon>
        <taxon>Pseudomonadati</taxon>
        <taxon>Aquificota</taxon>
        <taxon>Aquificia</taxon>
        <taxon>Aquificales</taxon>
        <taxon>Hydrogenothermaceae</taxon>
        <taxon>Sulfurihydrogenibium</taxon>
    </lineage>
</organism>
<dbReference type="Proteomes" id="UP000001369">
    <property type="component" value="Chromosome"/>
</dbReference>
<name>C1DVP4_SULAA</name>